<gene>
    <name evidence="1" type="ORF">UXM345_LOCUS25757</name>
</gene>
<sequence>MGSQHELLELASLLYLENLEQCIRYRANIDNIFRTDDDATKELCEFSRAVLSNIENICATHASGILFSVLVSLSHFTQKSMYIHWKEVSGLKNINLFGLIVGLSAAGSDKSGLINVIQSCYKTCERLFPETYMLDGKKSIMHDITGAGLHKELSNGSKFLLMHEADSNLTKLGFYHQGQAGSASARSLLCEAFDGFTESSKTTGMYDFLIKASRLSLLGATTGSSLHLLLAHYTTHKISDGCDNRFLYHFTENDLIPYDLVRKPDPFLPSIQQIVVIVHLIGRIVYKFTDSTGNDEAQRYYATKGRYYIEEGGRLFRERQQSHLQSFYSKSAEIFPRICVNMQRFLDAMMVLLKMRQGGDLQFSQAVNEKFVINAKQYIELNLNSIKNSMGDFVSYVNLETCQIAGNLYDNYLFKTTMALFTLDTSPLQPSLPSSEFRSLLGEKLSIEKRLLQLPFQFFLRSDLKQPTVDESGEKTNAPFHHVDGQQLNIILDKLVKEKLLCIGNFISRPRAKSSFSYMKSPIPDDSIEREIFEKHLQQYKIKVNEYKHLLARSALPNKCILLTEAIELLTSSPQHVDDCTKYGLSSKIHLNIENEVPCITSENDLAGNDDMFEATLLDHISASNTTILMVDETLNNTNKRITDHNRSGTNNKTIETFADELVGVFQTDIINDTEFDLNILINTNHDRTTNAFQQLHTNETESDTTIEILEKTGY</sequence>
<dbReference type="Proteomes" id="UP000663842">
    <property type="component" value="Unassembled WGS sequence"/>
</dbReference>
<evidence type="ECO:0000313" key="1">
    <source>
        <dbReference type="EMBL" id="CAF4162097.1"/>
    </source>
</evidence>
<dbReference type="EMBL" id="CAJOBF010005051">
    <property type="protein sequence ID" value="CAF4162097.1"/>
    <property type="molecule type" value="Genomic_DNA"/>
</dbReference>
<accession>A0A819YZI0</accession>
<protein>
    <submittedName>
        <fullName evidence="1">Uncharacterized protein</fullName>
    </submittedName>
</protein>
<proteinExistence type="predicted"/>
<evidence type="ECO:0000313" key="2">
    <source>
        <dbReference type="Proteomes" id="UP000663842"/>
    </source>
</evidence>
<name>A0A819YZI0_9BILA</name>
<comment type="caution">
    <text evidence="1">The sequence shown here is derived from an EMBL/GenBank/DDBJ whole genome shotgun (WGS) entry which is preliminary data.</text>
</comment>
<dbReference type="AlphaFoldDB" id="A0A819YZI0"/>
<organism evidence="1 2">
    <name type="scientific">Rotaria magnacalcarata</name>
    <dbReference type="NCBI Taxonomy" id="392030"/>
    <lineage>
        <taxon>Eukaryota</taxon>
        <taxon>Metazoa</taxon>
        <taxon>Spiralia</taxon>
        <taxon>Gnathifera</taxon>
        <taxon>Rotifera</taxon>
        <taxon>Eurotatoria</taxon>
        <taxon>Bdelloidea</taxon>
        <taxon>Philodinida</taxon>
        <taxon>Philodinidae</taxon>
        <taxon>Rotaria</taxon>
    </lineage>
</organism>
<reference evidence="1" key="1">
    <citation type="submission" date="2021-02" db="EMBL/GenBank/DDBJ databases">
        <authorList>
            <person name="Nowell W R."/>
        </authorList>
    </citation>
    <scope>NUCLEOTIDE SEQUENCE</scope>
</reference>